<evidence type="ECO:0000256" key="7">
    <source>
        <dbReference type="NCBIfam" id="TIGR00126"/>
    </source>
</evidence>
<dbReference type="GO" id="GO:0005737">
    <property type="term" value="C:cytoplasm"/>
    <property type="evidence" value="ECO:0007669"/>
    <property type="project" value="InterPro"/>
</dbReference>
<dbReference type="InterPro" id="IPR002915">
    <property type="entry name" value="DeoC/FbaB/LacD_aldolase"/>
</dbReference>
<dbReference type="PANTHER" id="PTHR10889:SF3">
    <property type="entry name" value="DEOXYRIBOSE-PHOSPHATE ALDOLASE"/>
    <property type="match status" value="1"/>
</dbReference>
<evidence type="ECO:0000256" key="4">
    <source>
        <dbReference type="ARBA" id="ARBA00023239"/>
    </source>
</evidence>
<evidence type="ECO:0000256" key="3">
    <source>
        <dbReference type="ARBA" id="ARBA00012515"/>
    </source>
</evidence>
<dbReference type="GeneID" id="57400047"/>
<dbReference type="SUPFAM" id="SSF51569">
    <property type="entry name" value="Aldolase"/>
    <property type="match status" value="1"/>
</dbReference>
<proteinExistence type="inferred from homology"/>
<comment type="similarity">
    <text evidence="2">Belongs to the DeoC/FbaB aldolase family. DeoC type 2 subfamily.</text>
</comment>
<dbReference type="EMBL" id="AP022642">
    <property type="protein sequence ID" value="BCA30845.1"/>
    <property type="molecule type" value="Genomic_DNA"/>
</dbReference>
<dbReference type="GO" id="GO:0016052">
    <property type="term" value="P:carbohydrate catabolic process"/>
    <property type="evidence" value="ECO:0007669"/>
    <property type="project" value="TreeGrafter"/>
</dbReference>
<name>A0A679GMY0_9GAMM</name>
<dbReference type="InterPro" id="IPR013785">
    <property type="entry name" value="Aldolase_TIM"/>
</dbReference>
<sequence>MAELNDPELATLAVRLLDLTSLNDTDDEATIAALCARALTPVGAVAAVCIYPRFIGFARRRLDALGAEAVRVATVANFPQGGVDVRRALEETRAAVADGADEVDLVYPYAALLAGDAQPGRDLVAACREACGDRALLKVILETGALARPELIRQASHDAITAGAQFIKTSTGKVPVNATPEAASLMLGVIAEHGGMVGFKAAGGLRTLADARCYIELARATLGAQWVTPGHLRLGASGLLAELLKTLGEAGEAGTGTGY</sequence>
<keyword evidence="5" id="KW-0704">Schiff base</keyword>
<dbReference type="Gene3D" id="3.20.20.70">
    <property type="entry name" value="Aldolase class I"/>
    <property type="match status" value="1"/>
</dbReference>
<dbReference type="NCBIfam" id="TIGR00126">
    <property type="entry name" value="deoC"/>
    <property type="match status" value="1"/>
</dbReference>
<dbReference type="KEGG" id="poj:PtoMrB4_48220"/>
<dbReference type="Proteomes" id="UP000501237">
    <property type="component" value="Chromosome"/>
</dbReference>
<evidence type="ECO:0000256" key="6">
    <source>
        <dbReference type="ARBA" id="ARBA00048791"/>
    </source>
</evidence>
<organism evidence="8 9">
    <name type="scientific">Metapseudomonas otitidis</name>
    <dbReference type="NCBI Taxonomy" id="319939"/>
    <lineage>
        <taxon>Bacteria</taxon>
        <taxon>Pseudomonadati</taxon>
        <taxon>Pseudomonadota</taxon>
        <taxon>Gammaproteobacteria</taxon>
        <taxon>Pseudomonadales</taxon>
        <taxon>Pseudomonadaceae</taxon>
        <taxon>Metapseudomonas</taxon>
    </lineage>
</organism>
<dbReference type="Pfam" id="PF01791">
    <property type="entry name" value="DeoC"/>
    <property type="match status" value="1"/>
</dbReference>
<dbReference type="GO" id="GO:0004139">
    <property type="term" value="F:deoxyribose-phosphate aldolase activity"/>
    <property type="evidence" value="ECO:0007669"/>
    <property type="project" value="UniProtKB-UniRule"/>
</dbReference>
<reference evidence="8 9" key="1">
    <citation type="journal article" date="2020" name="Microbiol. Resour. Announc.">
        <title>Complete genome sequence of Pseudomonas otitidis strain MrB4, isolated from Lake Biwa in Japan.</title>
        <authorList>
            <person name="Miyazaki K."/>
            <person name="Hase E."/>
            <person name="Maruya T."/>
        </authorList>
    </citation>
    <scope>NUCLEOTIDE SEQUENCE [LARGE SCALE GENOMIC DNA]</scope>
    <source>
        <strain evidence="8 9">MrB4</strain>
    </source>
</reference>
<evidence type="ECO:0000256" key="1">
    <source>
        <dbReference type="ARBA" id="ARBA00004816"/>
    </source>
</evidence>
<dbReference type="PIRSF" id="PIRSF001357">
    <property type="entry name" value="DeoC"/>
    <property type="match status" value="1"/>
</dbReference>
<evidence type="ECO:0000313" key="8">
    <source>
        <dbReference type="EMBL" id="BCA30845.1"/>
    </source>
</evidence>
<gene>
    <name evidence="8" type="primary">deoC</name>
    <name evidence="8" type="ORF">PtoMrB4_48220</name>
</gene>
<dbReference type="EC" id="4.1.2.4" evidence="3 7"/>
<protein>
    <recommendedName>
        <fullName evidence="3 7">Deoxyribose-phosphate aldolase</fullName>
        <ecNumber evidence="3 7">4.1.2.4</ecNumber>
    </recommendedName>
</protein>
<dbReference type="AlphaFoldDB" id="A0A679GMY0"/>
<dbReference type="SMART" id="SM01133">
    <property type="entry name" value="DeoC"/>
    <property type="match status" value="1"/>
</dbReference>
<dbReference type="PANTHER" id="PTHR10889">
    <property type="entry name" value="DEOXYRIBOSE-PHOSPHATE ALDOLASE"/>
    <property type="match status" value="1"/>
</dbReference>
<keyword evidence="4" id="KW-0456">Lyase</keyword>
<evidence type="ECO:0000313" key="9">
    <source>
        <dbReference type="Proteomes" id="UP000501237"/>
    </source>
</evidence>
<comment type="pathway">
    <text evidence="1">Carbohydrate degradation; 2-deoxy-D-ribose 1-phosphate degradation; D-glyceraldehyde 3-phosphate and acetaldehyde from 2-deoxy-alpha-D-ribose 1-phosphate: step 2/2.</text>
</comment>
<evidence type="ECO:0000256" key="2">
    <source>
        <dbReference type="ARBA" id="ARBA00009473"/>
    </source>
</evidence>
<accession>A0A679GMY0</accession>
<evidence type="ECO:0000256" key="5">
    <source>
        <dbReference type="ARBA" id="ARBA00023270"/>
    </source>
</evidence>
<dbReference type="InterPro" id="IPR011343">
    <property type="entry name" value="DeoC"/>
</dbReference>
<dbReference type="RefSeq" id="WP_172434679.1">
    <property type="nucleotide sequence ID" value="NZ_AP022642.1"/>
</dbReference>
<dbReference type="GO" id="GO:0009264">
    <property type="term" value="P:deoxyribonucleotide catabolic process"/>
    <property type="evidence" value="ECO:0007669"/>
    <property type="project" value="UniProtKB-UniRule"/>
</dbReference>
<dbReference type="CDD" id="cd00959">
    <property type="entry name" value="DeoC"/>
    <property type="match status" value="1"/>
</dbReference>
<comment type="catalytic activity">
    <reaction evidence="6">
        <text>2-deoxy-D-ribose 5-phosphate = D-glyceraldehyde 3-phosphate + acetaldehyde</text>
        <dbReference type="Rhea" id="RHEA:12821"/>
        <dbReference type="ChEBI" id="CHEBI:15343"/>
        <dbReference type="ChEBI" id="CHEBI:59776"/>
        <dbReference type="ChEBI" id="CHEBI:62877"/>
        <dbReference type="EC" id="4.1.2.4"/>
    </reaction>
</comment>